<dbReference type="EMBL" id="JAPUUL010000022">
    <property type="protein sequence ID" value="KAJ8133326.1"/>
    <property type="molecule type" value="Genomic_DNA"/>
</dbReference>
<comment type="caution">
    <text evidence="1">The sequence shown here is derived from an EMBL/GenBank/DDBJ whole genome shotgun (WGS) entry which is preliminary data.</text>
</comment>
<dbReference type="Proteomes" id="UP001153332">
    <property type="component" value="Unassembled WGS sequence"/>
</dbReference>
<sequence length="890" mass="98130">MSIGVAMVGGGIWAREEHLPAVLASKHLHLKAVFSRSLKSAESVASLAEKAVDLYSDDSGAGFEDLLKRPDISALILSLPIKNQVTYIKAALLAGKHVLSEKPVAENIDDAVQLIQWYRSEVKGVSWCIAENWRFLKSYDFARRELECMGRILGFQGRYHALIKPDFKFFDTEWRKDPTHQGGYLLDGGVHYIAGIRQLLESQPGNQIARVSAFTNKLRDYLPPVDTANTIFKTRSGVTGTFQQSVGTTLQESSWTVASEHGWIKVEDSTVTIFRDGQETIRTIPNERTGVPPVVRAWGEALAAGTVPKAQEPEAALADLEILELILKSGASGETQRLVLGFRPLSSAYYTLSGSFRHSPLRNMGQVVKMSKSLQFDWKPHKRAILYCCIAAIGALVYGYDNTYYNGVLAMQQFKNDYGTRVENGQKALGPEFQSVTASSIYIGDLFGAILAAPIDDRWGRKGVFWFAAGCVLVGGITQVADNGHEAVITVGRVLIGLGVGQFTVTSLLYMGEVAPASIRGPTLMMFQFLQSCSQLIASGLTQGTETIKNNSLSYKLPMGGLIVLPLFLFAGLPFIPESPVWYILKGRREDAVKSLRKINRSQPEYDETMDIARLEETKAIEEQHAEFSTWKSLITDSVERRKVLYSAGAMFSQQICGILFFYVYGVVFAQAIGIQEPFLIQLITNILQIFAVGASVITGNKIRRRVNLLVTNSMMLFAFVVIGGIGTQRILTTVSQYVIVVFSFVVIIGFNFGPGPLAYTIAREMAVGTNQNKIMSVSIVVFYLATFIVSFTAPYLYYNAGLGPKLGFVYAGTTLIALTWTWFCVGETAGRSNHEISLFFTEGIPVRQWSKHVFPFEAAVKLDEKSHVRVDQIAEKAGDDGSAAHVERV</sequence>
<accession>A0ACC2K0K7</accession>
<reference evidence="1" key="1">
    <citation type="submission" date="2022-12" db="EMBL/GenBank/DDBJ databases">
        <title>Genome Sequence of Lasiodiplodia mahajangana.</title>
        <authorList>
            <person name="Buettner E."/>
        </authorList>
    </citation>
    <scope>NUCLEOTIDE SEQUENCE</scope>
    <source>
        <strain evidence="1">VT137</strain>
    </source>
</reference>
<gene>
    <name evidence="1" type="ORF">O1611_g294</name>
</gene>
<name>A0ACC2K0K7_9PEZI</name>
<keyword evidence="2" id="KW-1185">Reference proteome</keyword>
<proteinExistence type="predicted"/>
<evidence type="ECO:0000313" key="2">
    <source>
        <dbReference type="Proteomes" id="UP001153332"/>
    </source>
</evidence>
<organism evidence="1 2">
    <name type="scientific">Lasiodiplodia mahajangana</name>
    <dbReference type="NCBI Taxonomy" id="1108764"/>
    <lineage>
        <taxon>Eukaryota</taxon>
        <taxon>Fungi</taxon>
        <taxon>Dikarya</taxon>
        <taxon>Ascomycota</taxon>
        <taxon>Pezizomycotina</taxon>
        <taxon>Dothideomycetes</taxon>
        <taxon>Dothideomycetes incertae sedis</taxon>
        <taxon>Botryosphaeriales</taxon>
        <taxon>Botryosphaeriaceae</taxon>
        <taxon>Lasiodiplodia</taxon>
    </lineage>
</organism>
<protein>
    <submittedName>
        <fullName evidence="1">Uncharacterized protein</fullName>
    </submittedName>
</protein>
<evidence type="ECO:0000313" key="1">
    <source>
        <dbReference type="EMBL" id="KAJ8133326.1"/>
    </source>
</evidence>